<evidence type="ECO:0000259" key="3">
    <source>
        <dbReference type="PROSITE" id="PS50089"/>
    </source>
</evidence>
<dbReference type="PROSITE" id="PS50089">
    <property type="entry name" value="ZF_RING_2"/>
    <property type="match status" value="1"/>
</dbReference>
<gene>
    <name evidence="4" type="primary">SPCC4G3.12c_3</name>
    <name evidence="4" type="ORF">Zm00014a_039213</name>
</gene>
<dbReference type="OMA" id="WIAVSHD"/>
<dbReference type="HOGENOM" id="CLU_1605616_0_0_1"/>
<dbReference type="Pfam" id="PF13639">
    <property type="entry name" value="zf-RING_2"/>
    <property type="match status" value="1"/>
</dbReference>
<dbReference type="EMBL" id="NCVQ01000005">
    <property type="protein sequence ID" value="PWZ29750.1"/>
    <property type="molecule type" value="Genomic_DNA"/>
</dbReference>
<dbReference type="Gene3D" id="3.30.40.10">
    <property type="entry name" value="Zinc/RING finger domain, C3HC4 (zinc finger)"/>
    <property type="match status" value="1"/>
</dbReference>
<dbReference type="Proteomes" id="UP000251960">
    <property type="component" value="Chromosome 4"/>
</dbReference>
<dbReference type="PANTHER" id="PTHR45676:SF41">
    <property type="entry name" value="RING-H2 FINGER PROTEIN ATL66"/>
    <property type="match status" value="1"/>
</dbReference>
<sequence>MTQIFGLTTLFIWLGEVLLIIAFVAAVCFYYLRCRNRNRVEAAAAAAAAAAAFDRRQQAAAPRAQPAAAVQMAPMALVLRLDRVCVTYTRRNGGGTDDRRQQPSVAEAEQDCAICLSPFQYGDRCSVMHVCRHEFHRSCIAKWLACHNHNTCPLCRAQLRWDDVAINMP</sequence>
<organism evidence="4">
    <name type="scientific">Zea mays</name>
    <name type="common">Maize</name>
    <dbReference type="NCBI Taxonomy" id="4577"/>
    <lineage>
        <taxon>Eukaryota</taxon>
        <taxon>Viridiplantae</taxon>
        <taxon>Streptophyta</taxon>
        <taxon>Embryophyta</taxon>
        <taxon>Tracheophyta</taxon>
        <taxon>Spermatophyta</taxon>
        <taxon>Magnoliopsida</taxon>
        <taxon>Liliopsida</taxon>
        <taxon>Poales</taxon>
        <taxon>Poaceae</taxon>
        <taxon>PACMAD clade</taxon>
        <taxon>Panicoideae</taxon>
        <taxon>Andropogonodae</taxon>
        <taxon>Andropogoneae</taxon>
        <taxon>Tripsacinae</taxon>
        <taxon>Zea</taxon>
    </lineage>
</organism>
<dbReference type="GO" id="GO:0008270">
    <property type="term" value="F:zinc ion binding"/>
    <property type="evidence" value="ECO:0007669"/>
    <property type="project" value="UniProtKB-KW"/>
</dbReference>
<keyword evidence="1" id="KW-0863">Zinc-finger</keyword>
<keyword evidence="1" id="KW-0862">Zinc</keyword>
<reference evidence="4" key="1">
    <citation type="journal article" date="2018" name="Nat. Genet.">
        <title>Extensive intraspecific gene order and gene structural variations between Mo17 and other maize genomes.</title>
        <authorList>
            <person name="Sun S."/>
            <person name="Zhou Y."/>
            <person name="Chen J."/>
            <person name="Shi J."/>
            <person name="Zhao H."/>
            <person name="Zhao H."/>
            <person name="Song W."/>
            <person name="Zhang M."/>
            <person name="Cui Y."/>
            <person name="Dong X."/>
            <person name="Liu H."/>
            <person name="Ma X."/>
            <person name="Jiao Y."/>
            <person name="Wang B."/>
            <person name="Wei X."/>
            <person name="Stein J.C."/>
            <person name="Glaubitz J.C."/>
            <person name="Lu F."/>
            <person name="Yu G."/>
            <person name="Liang C."/>
            <person name="Fengler K."/>
            <person name="Li B."/>
            <person name="Rafalski A."/>
            <person name="Schnable P.S."/>
            <person name="Ware D.H."/>
            <person name="Buckler E.S."/>
            <person name="Lai J."/>
        </authorList>
    </citation>
    <scope>NUCLEOTIDE SEQUENCE [LARGE SCALE GENOMIC DNA]</scope>
    <source>
        <tissue evidence="4">Seedling</tissue>
    </source>
</reference>
<accession>A0A8J8XEN7</accession>
<feature type="transmembrane region" description="Helical" evidence="2">
    <location>
        <begin position="12"/>
        <end position="32"/>
    </location>
</feature>
<dbReference type="SUPFAM" id="SSF57850">
    <property type="entry name" value="RING/U-box"/>
    <property type="match status" value="1"/>
</dbReference>
<dbReference type="InterPro" id="IPR013083">
    <property type="entry name" value="Znf_RING/FYVE/PHD"/>
</dbReference>
<keyword evidence="1" id="KW-0479">Metal-binding</keyword>
<dbReference type="OrthoDB" id="688715at2759"/>
<evidence type="ECO:0000256" key="1">
    <source>
        <dbReference type="PROSITE-ProRule" id="PRU00175"/>
    </source>
</evidence>
<evidence type="ECO:0000256" key="2">
    <source>
        <dbReference type="SAM" id="Phobius"/>
    </source>
</evidence>
<dbReference type="AlphaFoldDB" id="A0A8J8XEN7"/>
<protein>
    <submittedName>
        <fullName evidence="4">Putative RING finger protein C4G3.12c</fullName>
    </submittedName>
</protein>
<keyword evidence="2" id="KW-0812">Transmembrane</keyword>
<keyword evidence="2" id="KW-1133">Transmembrane helix</keyword>
<dbReference type="InterPro" id="IPR001841">
    <property type="entry name" value="Znf_RING"/>
</dbReference>
<name>A0A8J8XEN7_MAIZE</name>
<keyword evidence="2" id="KW-0472">Membrane</keyword>
<proteinExistence type="predicted"/>
<dbReference type="SMART" id="SM00184">
    <property type="entry name" value="RING"/>
    <property type="match status" value="1"/>
</dbReference>
<dbReference type="PANTHER" id="PTHR45676">
    <property type="entry name" value="RING-H2 FINGER PROTEIN ATL51-RELATED"/>
    <property type="match status" value="1"/>
</dbReference>
<feature type="domain" description="RING-type" evidence="3">
    <location>
        <begin position="112"/>
        <end position="156"/>
    </location>
</feature>
<comment type="caution">
    <text evidence="4">The sequence shown here is derived from an EMBL/GenBank/DDBJ whole genome shotgun (WGS) entry which is preliminary data.</text>
</comment>
<evidence type="ECO:0000313" key="4">
    <source>
        <dbReference type="EMBL" id="PWZ29750.1"/>
    </source>
</evidence>